<feature type="region of interest" description="Disordered" evidence="1">
    <location>
        <begin position="799"/>
        <end position="840"/>
    </location>
</feature>
<dbReference type="InterPro" id="IPR016024">
    <property type="entry name" value="ARM-type_fold"/>
</dbReference>
<dbReference type="VEuPathDB" id="CryptoDB:Vbra_15583"/>
<name>A0A0G4FJ28_VITBC</name>
<feature type="domain" description="Centrosomal protein CEP104 N-terminal" evidence="2">
    <location>
        <begin position="38"/>
        <end position="113"/>
    </location>
</feature>
<dbReference type="Gene3D" id="1.25.10.10">
    <property type="entry name" value="Leucine-rich Repeat Variant"/>
    <property type="match status" value="1"/>
</dbReference>
<dbReference type="OrthoDB" id="66599at2759"/>
<dbReference type="InterPro" id="IPR052607">
    <property type="entry name" value="CEP104-like"/>
</dbReference>
<dbReference type="EMBL" id="CDMY01000447">
    <property type="protein sequence ID" value="CEM13775.1"/>
    <property type="molecule type" value="Genomic_DNA"/>
</dbReference>
<reference evidence="3 4" key="1">
    <citation type="submission" date="2014-11" db="EMBL/GenBank/DDBJ databases">
        <authorList>
            <person name="Zhu J."/>
            <person name="Qi W."/>
            <person name="Song R."/>
        </authorList>
    </citation>
    <scope>NUCLEOTIDE SEQUENCE [LARGE SCALE GENOMIC DNA]</scope>
</reference>
<evidence type="ECO:0000313" key="4">
    <source>
        <dbReference type="Proteomes" id="UP000041254"/>
    </source>
</evidence>
<dbReference type="InterPro" id="IPR048739">
    <property type="entry name" value="CEP104_N"/>
</dbReference>
<evidence type="ECO:0000256" key="1">
    <source>
        <dbReference type="SAM" id="MobiDB-lite"/>
    </source>
</evidence>
<feature type="compositionally biased region" description="Basic and acidic residues" evidence="1">
    <location>
        <begin position="325"/>
        <end position="352"/>
    </location>
</feature>
<sequence>MVESLLFTVVAFTSEDRSNGRSADALSLIHLTGQDTGGWQSEALCSFPQELVLQVEARCCDIEEVRLYPHPDCCPSEVEVWVSNDFVAPADCYDSPFEMLGSACFDQDNKCGVVKSFAMGTYVKMVVLGRRKRDGETDSANAGRVGLRAVEVWGRRPKRTQQSSGATERRKLDGSGSFDNLWMSESAVRDALLDAGIPLELLPDCEGLPLQMLDKSSRDLLLELREQKDAAVAAEKFAEAQQLQDGIDSVTHVGSLLKTYEKTKSRLLSEERYSSAKSLTADVMAPLEQERLRVACMFNTRWFEQVITIETLSPAAWTQRELERQKKDREKVQAARDAKREYEAKYKSEKGKAGQLNEEVQELKRQNETLQRDMEHYREEISRFQRESATLTERQRRIEQEEAKRIAEEQRALEAVRAEAIREAEEAKQQALERVEPPLAEAETLMSSRGPSPDLKERPQTPEKRKAQPYLTDMTPQEIFFAEKYHQSYNQEFQIPGDTDGSLEETFSQPVVDFFGRVCCYLLCAPDWRRKEFTLAVLAESWTDFVSLFEIGQQGGSAKGTDTLYSPAPYTMWKHLCKLVEYGLLVKFVQVQLASLHLIATVFDFFILRLTKPHLNSGLKDIVGLIVAKLGDTNMRLHQASESLVPTIANKAGASHLITHLVNPPVVVMKDTVRSLDSADGTTPRRRGSSGKKGLKEMTLSQLHWKALTARLASARTVVQTCGRPCFDSTKSYSVPSIIPLVIDGLHHAHKEVRHAAIELAALLFLFAGEDLLPFLHGAGLPDNVTRLLNERFHEISDEDVPLPRDGGHPEESGEGNDSAWWNRRHDSARASRKSLTPSR</sequence>
<dbReference type="Pfam" id="PF21038">
    <property type="entry name" value="CEP104_N"/>
    <property type="match status" value="1"/>
</dbReference>
<evidence type="ECO:0000313" key="3">
    <source>
        <dbReference type="EMBL" id="CEM13775.1"/>
    </source>
</evidence>
<dbReference type="PANTHER" id="PTHR13371">
    <property type="entry name" value="GLYCINE-, GLUTAMATE-, THIENYLCYCLOHEXYLPIPERIDINE-BINDING PROTEIN"/>
    <property type="match status" value="1"/>
</dbReference>
<dbReference type="InterPro" id="IPR011989">
    <property type="entry name" value="ARM-like"/>
</dbReference>
<dbReference type="AlphaFoldDB" id="A0A0G4FJ28"/>
<feature type="region of interest" description="Disordered" evidence="1">
    <location>
        <begin position="443"/>
        <end position="468"/>
    </location>
</feature>
<accession>A0A0G4FJ28</accession>
<dbReference type="GO" id="GO:0005929">
    <property type="term" value="C:cilium"/>
    <property type="evidence" value="ECO:0007669"/>
    <property type="project" value="TreeGrafter"/>
</dbReference>
<dbReference type="Pfam" id="PF21040">
    <property type="entry name" value="CEP104-like_TOG"/>
    <property type="match status" value="1"/>
</dbReference>
<feature type="compositionally biased region" description="Basic and acidic residues" evidence="1">
    <location>
        <begin position="799"/>
        <end position="812"/>
    </location>
</feature>
<dbReference type="CDD" id="cd14686">
    <property type="entry name" value="bZIP"/>
    <property type="match status" value="1"/>
</dbReference>
<dbReference type="SUPFAM" id="SSF48371">
    <property type="entry name" value="ARM repeat"/>
    <property type="match status" value="1"/>
</dbReference>
<proteinExistence type="predicted"/>
<organism evidence="3 4">
    <name type="scientific">Vitrella brassicaformis (strain CCMP3155)</name>
    <dbReference type="NCBI Taxonomy" id="1169540"/>
    <lineage>
        <taxon>Eukaryota</taxon>
        <taxon>Sar</taxon>
        <taxon>Alveolata</taxon>
        <taxon>Colpodellida</taxon>
        <taxon>Vitrellaceae</taxon>
        <taxon>Vitrella</taxon>
    </lineage>
</organism>
<dbReference type="InParanoid" id="A0A0G4FJ28"/>
<evidence type="ECO:0000259" key="2">
    <source>
        <dbReference type="Pfam" id="PF21038"/>
    </source>
</evidence>
<dbReference type="Proteomes" id="UP000041254">
    <property type="component" value="Unassembled WGS sequence"/>
</dbReference>
<keyword evidence="4" id="KW-1185">Reference proteome</keyword>
<protein>
    <recommendedName>
        <fullName evidence="2">Centrosomal protein CEP104 N-terminal domain-containing protein</fullName>
    </recommendedName>
</protein>
<gene>
    <name evidence="3" type="ORF">Vbra_15583</name>
</gene>
<dbReference type="PANTHER" id="PTHR13371:SF0">
    <property type="entry name" value="CENTROSOMAL PROTEIN OF 104 KDA"/>
    <property type="match status" value="1"/>
</dbReference>
<feature type="region of interest" description="Disordered" evidence="1">
    <location>
        <begin position="325"/>
        <end position="357"/>
    </location>
</feature>
<feature type="compositionally biased region" description="Basic and acidic residues" evidence="1">
    <location>
        <begin position="454"/>
        <end position="466"/>
    </location>
</feature>